<keyword evidence="2" id="KW-1185">Reference proteome</keyword>
<gene>
    <name evidence="1" type="primary">A03g503440.1_BraROA</name>
    <name evidence="1" type="ORF">IGI04_010934</name>
</gene>
<reference evidence="1 2" key="1">
    <citation type="submission" date="2021-03" db="EMBL/GenBank/DDBJ databases">
        <authorList>
            <person name="King G.J."/>
            <person name="Bancroft I."/>
            <person name="Baten A."/>
            <person name="Bloomfield J."/>
            <person name="Borpatragohain P."/>
            <person name="He Z."/>
            <person name="Irish N."/>
            <person name="Irwin J."/>
            <person name="Liu K."/>
            <person name="Mauleon R.P."/>
            <person name="Moore J."/>
            <person name="Morris R."/>
            <person name="Ostergaard L."/>
            <person name="Wang B."/>
            <person name="Wells R."/>
        </authorList>
    </citation>
    <scope>NUCLEOTIDE SEQUENCE [LARGE SCALE GENOMIC DNA]</scope>
    <source>
        <strain evidence="1">R-o-18</strain>
        <tissue evidence="1">Leaf</tissue>
    </source>
</reference>
<evidence type="ECO:0000313" key="1">
    <source>
        <dbReference type="EMBL" id="KAG5404815.1"/>
    </source>
</evidence>
<protein>
    <submittedName>
        <fullName evidence="1">Uncharacterized protein</fullName>
    </submittedName>
</protein>
<dbReference type="Proteomes" id="UP000823674">
    <property type="component" value="Chromosome A03"/>
</dbReference>
<comment type="caution">
    <text evidence="1">The sequence shown here is derived from an EMBL/GenBank/DDBJ whole genome shotgun (WGS) entry which is preliminary data.</text>
</comment>
<sequence>MANSSIVFADLGSKKHKTLPPTTINRRKLRRLTLQRRMKIPYRMVLALKRRNPRKFCLACDSTAWRPSSVTTTGMPEMSEVLDSWWNDEERSVSAGRCKNKTLASHNNCNVSIIPARAMLCRRRLQKNR</sequence>
<accession>A0ABQ7N3Z5</accession>
<evidence type="ECO:0000313" key="2">
    <source>
        <dbReference type="Proteomes" id="UP000823674"/>
    </source>
</evidence>
<organism evidence="1 2">
    <name type="scientific">Brassica rapa subsp. trilocularis</name>
    <dbReference type="NCBI Taxonomy" id="1813537"/>
    <lineage>
        <taxon>Eukaryota</taxon>
        <taxon>Viridiplantae</taxon>
        <taxon>Streptophyta</taxon>
        <taxon>Embryophyta</taxon>
        <taxon>Tracheophyta</taxon>
        <taxon>Spermatophyta</taxon>
        <taxon>Magnoliopsida</taxon>
        <taxon>eudicotyledons</taxon>
        <taxon>Gunneridae</taxon>
        <taxon>Pentapetalae</taxon>
        <taxon>rosids</taxon>
        <taxon>malvids</taxon>
        <taxon>Brassicales</taxon>
        <taxon>Brassicaceae</taxon>
        <taxon>Brassiceae</taxon>
        <taxon>Brassica</taxon>
    </lineage>
</organism>
<dbReference type="EMBL" id="JADBGQ010000003">
    <property type="protein sequence ID" value="KAG5404815.1"/>
    <property type="molecule type" value="Genomic_DNA"/>
</dbReference>
<proteinExistence type="predicted"/>
<name>A0ABQ7N3Z5_BRACM</name>